<dbReference type="Proteomes" id="UP000184514">
    <property type="component" value="Unassembled WGS sequence"/>
</dbReference>
<dbReference type="EMBL" id="MLCB01000213">
    <property type="protein sequence ID" value="OJI91896.1"/>
    <property type="molecule type" value="Genomic_DNA"/>
</dbReference>
<reference evidence="1 2" key="1">
    <citation type="submission" date="2016-10" db="EMBL/GenBank/DDBJ databases">
        <title>Genome sequence of Planktotalea frisia SH6-1.</title>
        <authorList>
            <person name="Poehlein A."/>
            <person name="Bakenhus I."/>
            <person name="Voget S."/>
            <person name="Brinkhoff T."/>
            <person name="Simon M."/>
        </authorList>
    </citation>
    <scope>NUCLEOTIDE SEQUENCE [LARGE SCALE GENOMIC DNA]</scope>
    <source>
        <strain evidence="1 2">SH6-1</strain>
    </source>
</reference>
<sequence>MDDCSLLTPRQLAAETGWPEKRIRKLISTRSIRFLKNGANFLLPHNAIQEYIARNMVEPSQGNETGDE</sequence>
<name>A0A1L9NRG5_9RHOB</name>
<accession>A0A1L9NRG5</accession>
<evidence type="ECO:0000313" key="2">
    <source>
        <dbReference type="Proteomes" id="UP000184514"/>
    </source>
</evidence>
<comment type="caution">
    <text evidence="1">The sequence shown here is derived from an EMBL/GenBank/DDBJ whole genome shotgun (WGS) entry which is preliminary data.</text>
</comment>
<evidence type="ECO:0000313" key="1">
    <source>
        <dbReference type="EMBL" id="OJI91896.1"/>
    </source>
</evidence>
<organism evidence="1 2">
    <name type="scientific">Planktotalea frisia</name>
    <dbReference type="NCBI Taxonomy" id="696762"/>
    <lineage>
        <taxon>Bacteria</taxon>
        <taxon>Pseudomonadati</taxon>
        <taxon>Pseudomonadota</taxon>
        <taxon>Alphaproteobacteria</taxon>
        <taxon>Rhodobacterales</taxon>
        <taxon>Paracoccaceae</taxon>
        <taxon>Planktotalea</taxon>
    </lineage>
</organism>
<keyword evidence="2" id="KW-1185">Reference proteome</keyword>
<evidence type="ECO:0008006" key="3">
    <source>
        <dbReference type="Google" id="ProtNLM"/>
    </source>
</evidence>
<dbReference type="OrthoDB" id="7863944at2"/>
<gene>
    <name evidence="1" type="ORF">PFRI_38990</name>
</gene>
<dbReference type="STRING" id="696762.PFRI_38990"/>
<proteinExistence type="predicted"/>
<protein>
    <recommendedName>
        <fullName evidence="3">Helix-turn-helix domain protein</fullName>
    </recommendedName>
</protein>
<dbReference type="AlphaFoldDB" id="A0A1L9NRG5"/>